<sequence length="124" mass="13131">MVTLPATCVWRAWRLLALWLDLGMRGGSMAQENIGLLLERQDMPLDSGQAIEVGIVVHFCHSGNGDCLHSRVYPSLLNGQSPAGERGGSTLGSRTPMQPGINMAVAGGSEVARVITQGIMTDGN</sequence>
<organism evidence="2 3">
    <name type="scientific">Metarhizium album (strain ARSEF 1941)</name>
    <dbReference type="NCBI Taxonomy" id="1081103"/>
    <lineage>
        <taxon>Eukaryota</taxon>
        <taxon>Fungi</taxon>
        <taxon>Dikarya</taxon>
        <taxon>Ascomycota</taxon>
        <taxon>Pezizomycotina</taxon>
        <taxon>Sordariomycetes</taxon>
        <taxon>Hypocreomycetidae</taxon>
        <taxon>Hypocreales</taxon>
        <taxon>Clavicipitaceae</taxon>
        <taxon>Metarhizium</taxon>
    </lineage>
</organism>
<feature type="chain" id="PRO_5002078516" evidence="1">
    <location>
        <begin position="31"/>
        <end position="124"/>
    </location>
</feature>
<proteinExistence type="predicted"/>
<evidence type="ECO:0000256" key="1">
    <source>
        <dbReference type="SAM" id="SignalP"/>
    </source>
</evidence>
<evidence type="ECO:0000313" key="2">
    <source>
        <dbReference type="EMBL" id="KHN97114.1"/>
    </source>
</evidence>
<dbReference type="AlphaFoldDB" id="A0A0B2WTY6"/>
<reference evidence="2 3" key="1">
    <citation type="journal article" date="2014" name="Proc. Natl. Acad. Sci. U.S.A.">
        <title>Trajectory and genomic determinants of fungal-pathogen speciation and host adaptation.</title>
        <authorList>
            <person name="Hu X."/>
            <person name="Xiao G."/>
            <person name="Zheng P."/>
            <person name="Shang Y."/>
            <person name="Su Y."/>
            <person name="Zhang X."/>
            <person name="Liu X."/>
            <person name="Zhan S."/>
            <person name="St Leger R.J."/>
            <person name="Wang C."/>
        </authorList>
    </citation>
    <scope>NUCLEOTIDE SEQUENCE [LARGE SCALE GENOMIC DNA]</scope>
    <source>
        <strain evidence="2 3">ARSEF 1941</strain>
    </source>
</reference>
<comment type="caution">
    <text evidence="2">The sequence shown here is derived from an EMBL/GenBank/DDBJ whole genome shotgun (WGS) entry which is preliminary data.</text>
</comment>
<accession>A0A0B2WTY6</accession>
<name>A0A0B2WTY6_METAS</name>
<protein>
    <submittedName>
        <fullName evidence="2">Uncharacterized protein</fullName>
    </submittedName>
</protein>
<feature type="signal peptide" evidence="1">
    <location>
        <begin position="1"/>
        <end position="30"/>
    </location>
</feature>
<dbReference type="GeneID" id="63739678"/>
<dbReference type="RefSeq" id="XP_040678180.1">
    <property type="nucleotide sequence ID" value="XM_040824021.1"/>
</dbReference>
<keyword evidence="3" id="KW-1185">Reference proteome</keyword>
<evidence type="ECO:0000313" key="3">
    <source>
        <dbReference type="Proteomes" id="UP000030816"/>
    </source>
</evidence>
<dbReference type="HOGENOM" id="CLU_2004432_0_0_1"/>
<keyword evidence="1" id="KW-0732">Signal</keyword>
<dbReference type="Proteomes" id="UP000030816">
    <property type="component" value="Unassembled WGS sequence"/>
</dbReference>
<dbReference type="EMBL" id="AZHE01000012">
    <property type="protein sequence ID" value="KHN97114.1"/>
    <property type="molecule type" value="Genomic_DNA"/>
</dbReference>
<gene>
    <name evidence="2" type="ORF">MAM_05223</name>
</gene>